<keyword evidence="2" id="KW-1133">Transmembrane helix</keyword>
<evidence type="ECO:0000259" key="3">
    <source>
        <dbReference type="Pfam" id="PF05368"/>
    </source>
</evidence>
<dbReference type="PANTHER" id="PTHR43162:SF1">
    <property type="entry name" value="PRESTALK A DIFFERENTIATION PROTEIN A"/>
    <property type="match status" value="1"/>
</dbReference>
<name>A0ABU8UL52_9ACTN</name>
<sequence length="549" mass="57511">MILVIGATGKIGGEVARLLVSTGRPVRALVRDPSKAAAHALARQGVEPATGDLGDAASLDAAMQGVDRVFLVSAQDLRQAELQGNAVDAALRATVGHIVKVSGIAPSVSPGGPAEIGRQHWQTEHRIEESGVPFTFLRPGFFMQNLLETAAPMVSKLGLLAAPMGGAPIAMVDARDIAAVAAEVLTGDSHHDRVYDVTGPRAFGYEELAAVLAHATGQRVRYVSMPPGFAANVLRRQGKPDWYVEHLVEMAELFRAGAGATVSTTVRDLTGRPRGPSRVSLPSTRGRSPRRVSRNFSTPPPASASPWSAEPPRSCAPGDRLSSSPTAVAWPAASNSRGPPWLPTVAISATEETTMPANGPRADGPQDGPQWERPGAGTPPTGQWATPAGPPQQKGRGRACLWGCVGALAAAVVAVIVVVVLLVSLGDDDESTTSAPTDAATEKAPQGEKQEAQGERADLVRFQLDDRSAAGITDIWAVWTIKNSSSKKSDYSWEWEAVDASGTRLANGTQLETSIQPGQTARGEHPTTLKTAKGVKLNITGFNRTASLA</sequence>
<evidence type="ECO:0000313" key="5">
    <source>
        <dbReference type="Proteomes" id="UP001376459"/>
    </source>
</evidence>
<dbReference type="InterPro" id="IPR008030">
    <property type="entry name" value="NmrA-like"/>
</dbReference>
<keyword evidence="5" id="KW-1185">Reference proteome</keyword>
<dbReference type="InterPro" id="IPR051604">
    <property type="entry name" value="Ergot_Alk_Oxidoreductase"/>
</dbReference>
<comment type="caution">
    <text evidence="4">The sequence shown here is derived from an EMBL/GenBank/DDBJ whole genome shotgun (WGS) entry which is preliminary data.</text>
</comment>
<feature type="domain" description="NmrA-like" evidence="3">
    <location>
        <begin position="2"/>
        <end position="256"/>
    </location>
</feature>
<dbReference type="Gene3D" id="3.90.25.10">
    <property type="entry name" value="UDP-galactose 4-epimerase, domain 1"/>
    <property type="match status" value="1"/>
</dbReference>
<evidence type="ECO:0000256" key="1">
    <source>
        <dbReference type="SAM" id="MobiDB-lite"/>
    </source>
</evidence>
<keyword evidence="2" id="KW-0472">Membrane</keyword>
<dbReference type="Pfam" id="PF05368">
    <property type="entry name" value="NmrA"/>
    <property type="match status" value="1"/>
</dbReference>
<reference evidence="4 5" key="1">
    <citation type="submission" date="2024-03" db="EMBL/GenBank/DDBJ databases">
        <title>Novel Streptomyces species of biotechnological and ecological value are a feature of Machair soil.</title>
        <authorList>
            <person name="Prole J.R."/>
            <person name="Goodfellow M."/>
            <person name="Allenby N."/>
            <person name="Ward A.C."/>
        </authorList>
    </citation>
    <scope>NUCLEOTIDE SEQUENCE [LARGE SCALE GENOMIC DNA]</scope>
    <source>
        <strain evidence="4 5">MS1.AVA.1</strain>
    </source>
</reference>
<dbReference type="Gene3D" id="3.40.50.720">
    <property type="entry name" value="NAD(P)-binding Rossmann-like Domain"/>
    <property type="match status" value="1"/>
</dbReference>
<dbReference type="PANTHER" id="PTHR43162">
    <property type="match status" value="1"/>
</dbReference>
<dbReference type="CDD" id="cd05269">
    <property type="entry name" value="TMR_SDR_a"/>
    <property type="match status" value="1"/>
</dbReference>
<evidence type="ECO:0000256" key="2">
    <source>
        <dbReference type="SAM" id="Phobius"/>
    </source>
</evidence>
<dbReference type="Proteomes" id="UP001376459">
    <property type="component" value="Unassembled WGS sequence"/>
</dbReference>
<dbReference type="InterPro" id="IPR036291">
    <property type="entry name" value="NAD(P)-bd_dom_sf"/>
</dbReference>
<feature type="region of interest" description="Disordered" evidence="1">
    <location>
        <begin position="265"/>
        <end position="396"/>
    </location>
</feature>
<feature type="compositionally biased region" description="Basic and acidic residues" evidence="1">
    <location>
        <begin position="445"/>
        <end position="454"/>
    </location>
</feature>
<feature type="region of interest" description="Disordered" evidence="1">
    <location>
        <begin position="428"/>
        <end position="454"/>
    </location>
</feature>
<feature type="transmembrane region" description="Helical" evidence="2">
    <location>
        <begin position="399"/>
        <end position="425"/>
    </location>
</feature>
<evidence type="ECO:0000313" key="4">
    <source>
        <dbReference type="EMBL" id="MEJ8669322.1"/>
    </source>
</evidence>
<dbReference type="EMBL" id="JBBKAK010000001">
    <property type="protein sequence ID" value="MEJ8669322.1"/>
    <property type="molecule type" value="Genomic_DNA"/>
</dbReference>
<feature type="compositionally biased region" description="Low complexity" evidence="1">
    <location>
        <begin position="304"/>
        <end position="313"/>
    </location>
</feature>
<proteinExistence type="predicted"/>
<protein>
    <submittedName>
        <fullName evidence="4">NmrA family NAD(P)-binding protein</fullName>
    </submittedName>
</protein>
<dbReference type="SUPFAM" id="SSF51735">
    <property type="entry name" value="NAD(P)-binding Rossmann-fold domains"/>
    <property type="match status" value="1"/>
</dbReference>
<organism evidence="4 5">
    <name type="scientific">Streptomyces machairae</name>
    <dbReference type="NCBI Taxonomy" id="3134109"/>
    <lineage>
        <taxon>Bacteria</taxon>
        <taxon>Bacillati</taxon>
        <taxon>Actinomycetota</taxon>
        <taxon>Actinomycetes</taxon>
        <taxon>Kitasatosporales</taxon>
        <taxon>Streptomycetaceae</taxon>
        <taxon>Streptomyces</taxon>
    </lineage>
</organism>
<gene>
    <name evidence="4" type="ORF">WKI71_15360</name>
</gene>
<accession>A0ABU8UL52</accession>
<keyword evidence="2" id="KW-0812">Transmembrane</keyword>